<evidence type="ECO:0000256" key="14">
    <source>
        <dbReference type="ARBA" id="ARBA00022840"/>
    </source>
</evidence>
<dbReference type="InterPro" id="IPR004305">
    <property type="entry name" value="Thiaminase-2/PQQC"/>
</dbReference>
<protein>
    <recommendedName>
        <fullName evidence="23">Thiamine biosynthesis multifunctional protein ThiED</fullName>
        <ecNumber evidence="9">2.5.1.3</ecNumber>
        <ecNumber evidence="8">2.7.1.49</ecNumber>
        <ecNumber evidence="10">2.7.4.7</ecNumber>
    </recommendedName>
</protein>
<comment type="similarity">
    <text evidence="21">In the central section; belongs to the ThiD family.</text>
</comment>
<evidence type="ECO:0000256" key="19">
    <source>
        <dbReference type="ARBA" id="ARBA00047883"/>
    </source>
</evidence>
<comment type="catalytic activity">
    <reaction evidence="1">
        <text>4-amino-5-hydroxymethyl-2-methylpyrimidine + ATP = 4-amino-2-methyl-5-(phosphooxymethyl)pyrimidine + ADP + H(+)</text>
        <dbReference type="Rhea" id="RHEA:23096"/>
        <dbReference type="ChEBI" id="CHEBI:15378"/>
        <dbReference type="ChEBI" id="CHEBI:16892"/>
        <dbReference type="ChEBI" id="CHEBI:30616"/>
        <dbReference type="ChEBI" id="CHEBI:58354"/>
        <dbReference type="ChEBI" id="CHEBI:456216"/>
        <dbReference type="EC" id="2.7.1.49"/>
    </reaction>
</comment>
<dbReference type="InterPro" id="IPR004399">
    <property type="entry name" value="HMP/HMP-P_kinase_dom"/>
</dbReference>
<evidence type="ECO:0000256" key="7">
    <source>
        <dbReference type="ARBA" id="ARBA00005165"/>
    </source>
</evidence>
<dbReference type="OrthoDB" id="34166at2"/>
<evidence type="ECO:0000259" key="24">
    <source>
        <dbReference type="Pfam" id="PF03070"/>
    </source>
</evidence>
<dbReference type="NCBIfam" id="TIGR00097">
    <property type="entry name" value="HMP-P_kinase"/>
    <property type="match status" value="1"/>
</dbReference>
<dbReference type="UniPathway" id="UPA00060">
    <property type="reaction ID" value="UER00138"/>
</dbReference>
<comment type="similarity">
    <text evidence="20">In the N-terminal section; belongs to the thiamine-phosphate synthase family.</text>
</comment>
<comment type="catalytic activity">
    <reaction evidence="17">
        <text>4-methyl-5-(2-phosphooxyethyl)-thiazole + 4-amino-2-methyl-5-(diphosphooxymethyl)pyrimidine + H(+) = thiamine phosphate + diphosphate</text>
        <dbReference type="Rhea" id="RHEA:22328"/>
        <dbReference type="ChEBI" id="CHEBI:15378"/>
        <dbReference type="ChEBI" id="CHEBI:33019"/>
        <dbReference type="ChEBI" id="CHEBI:37575"/>
        <dbReference type="ChEBI" id="CHEBI:57841"/>
        <dbReference type="ChEBI" id="CHEBI:58296"/>
        <dbReference type="EC" id="2.5.1.3"/>
    </reaction>
</comment>
<proteinExistence type="inferred from homology"/>
<dbReference type="GO" id="GO:0008902">
    <property type="term" value="F:hydroxymethylpyrimidine kinase activity"/>
    <property type="evidence" value="ECO:0007669"/>
    <property type="project" value="UniProtKB-EC"/>
</dbReference>
<dbReference type="CDD" id="cd19365">
    <property type="entry name" value="TenA_C-like"/>
    <property type="match status" value="1"/>
</dbReference>
<organism evidence="26 27">
    <name type="scientific">Corynebacterium glucuronolyticum</name>
    <dbReference type="NCBI Taxonomy" id="39791"/>
    <lineage>
        <taxon>Bacteria</taxon>
        <taxon>Bacillati</taxon>
        <taxon>Actinomycetota</taxon>
        <taxon>Actinomycetes</taxon>
        <taxon>Mycobacteriales</taxon>
        <taxon>Corynebacteriaceae</taxon>
        <taxon>Corynebacterium</taxon>
    </lineage>
</organism>
<dbReference type="EMBL" id="CP066007">
    <property type="protein sequence ID" value="QQB46654.1"/>
    <property type="molecule type" value="Genomic_DNA"/>
</dbReference>
<comment type="function">
    <text evidence="5">Catalyzes the phosphorylation of hydroxymethylpyrimidine phosphate (HMP-P) to HMP-PP, and of HMP to HMP-P.</text>
</comment>
<comment type="similarity">
    <text evidence="22">In the C-terminal section; belongs to the thiaminase-2 family.</text>
</comment>
<evidence type="ECO:0000256" key="16">
    <source>
        <dbReference type="ARBA" id="ARBA00023268"/>
    </source>
</evidence>
<reference evidence="26 27" key="1">
    <citation type="submission" date="2020-12" db="EMBL/GenBank/DDBJ databases">
        <title>FDA dAtabase for Regulatory Grade micrObial Sequences (FDA-ARGOS): Supporting development and validation of Infectious Disease Dx tests.</title>
        <authorList>
            <person name="Sproer C."/>
            <person name="Gronow S."/>
            <person name="Severitt S."/>
            <person name="Schroder I."/>
            <person name="Tallon L."/>
            <person name="Sadzewicz L."/>
            <person name="Zhao X."/>
            <person name="Boylan J."/>
            <person name="Ott S."/>
            <person name="Bowen H."/>
            <person name="Vavikolanu K."/>
            <person name="Mehta A."/>
            <person name="Aluvathingal J."/>
            <person name="Nadendla S."/>
            <person name="Lowell S."/>
            <person name="Myers T."/>
            <person name="Yan Y."/>
            <person name="Sichtig H."/>
        </authorList>
    </citation>
    <scope>NUCLEOTIDE SEQUENCE [LARGE SCALE GENOMIC DNA]</scope>
    <source>
        <strain evidence="26 27">FDAARGOS_1053</strain>
    </source>
</reference>
<evidence type="ECO:0000256" key="11">
    <source>
        <dbReference type="ARBA" id="ARBA00022679"/>
    </source>
</evidence>
<dbReference type="Gene3D" id="3.40.1190.20">
    <property type="match status" value="1"/>
</dbReference>
<dbReference type="InterPro" id="IPR016084">
    <property type="entry name" value="Haem_Oase-like_multi-hlx"/>
</dbReference>
<dbReference type="PANTHER" id="PTHR20858">
    <property type="entry name" value="PHOSPHOMETHYLPYRIMIDINE KINASE"/>
    <property type="match status" value="1"/>
</dbReference>
<dbReference type="EC" id="2.7.1.49" evidence="8"/>
<comment type="catalytic activity">
    <reaction evidence="19">
        <text>2-[(2R,5Z)-2-carboxy-4-methylthiazol-5(2H)-ylidene]ethyl phosphate + 4-amino-2-methyl-5-(diphosphooxymethyl)pyrimidine + 2 H(+) = thiamine phosphate + CO2 + diphosphate</text>
        <dbReference type="Rhea" id="RHEA:47844"/>
        <dbReference type="ChEBI" id="CHEBI:15378"/>
        <dbReference type="ChEBI" id="CHEBI:16526"/>
        <dbReference type="ChEBI" id="CHEBI:33019"/>
        <dbReference type="ChEBI" id="CHEBI:37575"/>
        <dbReference type="ChEBI" id="CHEBI:57841"/>
        <dbReference type="ChEBI" id="CHEBI:62899"/>
        <dbReference type="EC" id="2.5.1.3"/>
    </reaction>
</comment>
<dbReference type="PANTHER" id="PTHR20858:SF17">
    <property type="entry name" value="HYDROXYMETHYLPYRIMIDINE_PHOSPHOMETHYLPYRIMIDINE KINASE THI20-RELATED"/>
    <property type="match status" value="1"/>
</dbReference>
<evidence type="ECO:0000256" key="6">
    <source>
        <dbReference type="ARBA" id="ARBA00004769"/>
    </source>
</evidence>
<evidence type="ECO:0000313" key="27">
    <source>
        <dbReference type="Proteomes" id="UP000596145"/>
    </source>
</evidence>
<comment type="function">
    <text evidence="4">Condenses 4-methyl-5-(beta-hydroxyethyl)thiazole monophosphate (THZ-P) and 2-methyl-4-amino-5-hydroxymethyl pyrimidine pyrophosphate (HMP-PP) to form thiamine monophosphate (TMP).</text>
</comment>
<evidence type="ECO:0000256" key="4">
    <source>
        <dbReference type="ARBA" id="ARBA00003814"/>
    </source>
</evidence>
<evidence type="ECO:0000256" key="1">
    <source>
        <dbReference type="ARBA" id="ARBA00000151"/>
    </source>
</evidence>
<evidence type="ECO:0000256" key="9">
    <source>
        <dbReference type="ARBA" id="ARBA00012830"/>
    </source>
</evidence>
<evidence type="ECO:0000256" key="13">
    <source>
        <dbReference type="ARBA" id="ARBA00022777"/>
    </source>
</evidence>
<evidence type="ECO:0000313" key="26">
    <source>
        <dbReference type="EMBL" id="QQB46654.1"/>
    </source>
</evidence>
<evidence type="ECO:0000259" key="25">
    <source>
        <dbReference type="Pfam" id="PF08543"/>
    </source>
</evidence>
<dbReference type="Proteomes" id="UP000596145">
    <property type="component" value="Chromosome"/>
</dbReference>
<dbReference type="EC" id="2.7.4.7" evidence="10"/>
<dbReference type="GO" id="GO:0008972">
    <property type="term" value="F:phosphomethylpyrimidine kinase activity"/>
    <property type="evidence" value="ECO:0007669"/>
    <property type="project" value="UniProtKB-EC"/>
</dbReference>
<evidence type="ECO:0000256" key="2">
    <source>
        <dbReference type="ARBA" id="ARBA00000565"/>
    </source>
</evidence>
<sequence>MLPRVLTIAGTDPTGGAGLQADIKSINEAGGFPLSVTTALVAQNTCGVREVHTPPVEFLRAQLDAVFDDVQVDAVKIGMLGSAEITHAITEYLDAHPVRHLVVDPVMVATSGDRLLDTAAESALRELCTRATIITPNVDELAVLAATQPATTHAEAIAQGQALAHDLGTAVLVKGGHLTGGRADNVVVHPSGDTFAIPNARIDTKNTHGTGCSLSSSLATRLATGQSIDDAAQWATLWLTAAIRAADDLNVGHGHGPVDHAAWNRMYRQAADTTPWEAPIGPAVDPLVAPAGPHTHALWDLVSPLVTATLSDGFLTMLADGSLPHRAFATYLLQDAYYLGEYGKALAGVAALAPTPDDMIAWARDAQGTMAEKTKLHDAILGGAEDATQCDPSYVTLGYTSLLTAATTKGYAVAATAVLPCYWLYADIALRLGEQDTPDHPFHPWLSAYADGEFVDCTRAAIERVERALEDAGPADREEATKFFLYASYWEREFFGQGLRTPWWD</sequence>
<keyword evidence="12" id="KW-0547">Nucleotide-binding</keyword>
<keyword evidence="13 26" id="KW-0418">Kinase</keyword>
<dbReference type="AlphaFoldDB" id="A0A7T4EFY2"/>
<gene>
    <name evidence="26" type="ORF">I6I10_01535</name>
</gene>
<evidence type="ECO:0000256" key="3">
    <source>
        <dbReference type="ARBA" id="ARBA00001946"/>
    </source>
</evidence>
<keyword evidence="11" id="KW-0808">Transferase</keyword>
<dbReference type="EC" id="2.5.1.3" evidence="9"/>
<evidence type="ECO:0000256" key="10">
    <source>
        <dbReference type="ARBA" id="ARBA00012963"/>
    </source>
</evidence>
<dbReference type="GO" id="GO:0005524">
    <property type="term" value="F:ATP binding"/>
    <property type="evidence" value="ECO:0007669"/>
    <property type="project" value="UniProtKB-KW"/>
</dbReference>
<evidence type="ECO:0000256" key="15">
    <source>
        <dbReference type="ARBA" id="ARBA00022977"/>
    </source>
</evidence>
<evidence type="ECO:0000256" key="20">
    <source>
        <dbReference type="ARBA" id="ARBA00061283"/>
    </source>
</evidence>
<dbReference type="RefSeq" id="WP_084036005.1">
    <property type="nucleotide sequence ID" value="NZ_CP066007.1"/>
</dbReference>
<dbReference type="SUPFAM" id="SSF53613">
    <property type="entry name" value="Ribokinase-like"/>
    <property type="match status" value="1"/>
</dbReference>
<comment type="pathway">
    <text evidence="7">Cofactor biosynthesis; thiamine diphosphate biosynthesis; thiamine phosphate from 4-amino-2-methyl-5-diphosphomethylpyrimidine and 4-methyl-5-(2-phosphoethyl)-thiazole: step 1/1.</text>
</comment>
<dbReference type="GO" id="GO:0005829">
    <property type="term" value="C:cytosol"/>
    <property type="evidence" value="ECO:0007669"/>
    <property type="project" value="TreeGrafter"/>
</dbReference>
<feature type="domain" description="Pyridoxamine kinase/Phosphomethylpyrimidine kinase" evidence="25">
    <location>
        <begin position="12"/>
        <end position="259"/>
    </location>
</feature>
<feature type="domain" description="Thiaminase-2/PQQC" evidence="24">
    <location>
        <begin position="314"/>
        <end position="497"/>
    </location>
</feature>
<dbReference type="GeneID" id="92759009"/>
<dbReference type="GO" id="GO:0009228">
    <property type="term" value="P:thiamine biosynthetic process"/>
    <property type="evidence" value="ECO:0007669"/>
    <property type="project" value="UniProtKB-KW"/>
</dbReference>
<evidence type="ECO:0000256" key="18">
    <source>
        <dbReference type="ARBA" id="ARBA00047851"/>
    </source>
</evidence>
<accession>A0A7T4EFY2</accession>
<keyword evidence="15" id="KW-0784">Thiamine biosynthesis</keyword>
<keyword evidence="16" id="KW-0511">Multifunctional enzyme</keyword>
<evidence type="ECO:0000256" key="12">
    <source>
        <dbReference type="ARBA" id="ARBA00022741"/>
    </source>
</evidence>
<evidence type="ECO:0000256" key="17">
    <source>
        <dbReference type="ARBA" id="ARBA00047334"/>
    </source>
</evidence>
<comment type="pathway">
    <text evidence="6">Cofactor biosynthesis; thiamine diphosphate biosynthesis; 4-amino-2-methyl-5-diphosphomethylpyrimidine from 5-amino-1-(5-phospho-D-ribosyl)imidazole: step 3/3.</text>
</comment>
<dbReference type="Pfam" id="PF03070">
    <property type="entry name" value="TENA_THI-4"/>
    <property type="match status" value="1"/>
</dbReference>
<dbReference type="SUPFAM" id="SSF48613">
    <property type="entry name" value="Heme oxygenase-like"/>
    <property type="match status" value="1"/>
</dbReference>
<dbReference type="FunFam" id="3.40.1190.20:FF:000003">
    <property type="entry name" value="Phosphomethylpyrimidine kinase ThiD"/>
    <property type="match status" value="1"/>
</dbReference>
<comment type="catalytic activity">
    <reaction evidence="2">
        <text>4-amino-2-methyl-5-(phosphooxymethyl)pyrimidine + ATP = 4-amino-2-methyl-5-(diphosphooxymethyl)pyrimidine + ADP</text>
        <dbReference type="Rhea" id="RHEA:19893"/>
        <dbReference type="ChEBI" id="CHEBI:30616"/>
        <dbReference type="ChEBI" id="CHEBI:57841"/>
        <dbReference type="ChEBI" id="CHEBI:58354"/>
        <dbReference type="ChEBI" id="CHEBI:456216"/>
        <dbReference type="EC" id="2.7.4.7"/>
    </reaction>
</comment>
<keyword evidence="14" id="KW-0067">ATP-binding</keyword>
<evidence type="ECO:0000256" key="8">
    <source>
        <dbReference type="ARBA" id="ARBA00012135"/>
    </source>
</evidence>
<comment type="catalytic activity">
    <reaction evidence="18">
        <text>2-(2-carboxy-4-methylthiazol-5-yl)ethyl phosphate + 4-amino-2-methyl-5-(diphosphooxymethyl)pyrimidine + 2 H(+) = thiamine phosphate + CO2 + diphosphate</text>
        <dbReference type="Rhea" id="RHEA:47848"/>
        <dbReference type="ChEBI" id="CHEBI:15378"/>
        <dbReference type="ChEBI" id="CHEBI:16526"/>
        <dbReference type="ChEBI" id="CHEBI:33019"/>
        <dbReference type="ChEBI" id="CHEBI:37575"/>
        <dbReference type="ChEBI" id="CHEBI:57841"/>
        <dbReference type="ChEBI" id="CHEBI:62890"/>
        <dbReference type="EC" id="2.5.1.3"/>
    </reaction>
</comment>
<dbReference type="InterPro" id="IPR013749">
    <property type="entry name" value="PM/HMP-P_kinase-1"/>
</dbReference>
<name>A0A7T4EFY2_9CORY</name>
<comment type="cofactor">
    <cofactor evidence="3">
        <name>Mg(2+)</name>
        <dbReference type="ChEBI" id="CHEBI:18420"/>
    </cofactor>
</comment>
<dbReference type="CDD" id="cd01169">
    <property type="entry name" value="HMPP_kinase"/>
    <property type="match status" value="1"/>
</dbReference>
<evidence type="ECO:0000256" key="23">
    <source>
        <dbReference type="ARBA" id="ARBA00067202"/>
    </source>
</evidence>
<evidence type="ECO:0000256" key="5">
    <source>
        <dbReference type="ARBA" id="ARBA00003848"/>
    </source>
</evidence>
<dbReference type="GO" id="GO:0004789">
    <property type="term" value="F:thiamine-phosphate diphosphorylase activity"/>
    <property type="evidence" value="ECO:0007669"/>
    <property type="project" value="UniProtKB-EC"/>
</dbReference>
<evidence type="ECO:0000256" key="21">
    <source>
        <dbReference type="ARBA" id="ARBA00061288"/>
    </source>
</evidence>
<dbReference type="GO" id="GO:0009229">
    <property type="term" value="P:thiamine diphosphate biosynthetic process"/>
    <property type="evidence" value="ECO:0007669"/>
    <property type="project" value="UniProtKB-UniPathway"/>
</dbReference>
<evidence type="ECO:0000256" key="22">
    <source>
        <dbReference type="ARBA" id="ARBA00061559"/>
    </source>
</evidence>
<dbReference type="NCBIfam" id="NF011301">
    <property type="entry name" value="PRK14713.1"/>
    <property type="match status" value="1"/>
</dbReference>
<dbReference type="InterPro" id="IPR029056">
    <property type="entry name" value="Ribokinase-like"/>
</dbReference>
<dbReference type="Pfam" id="PF08543">
    <property type="entry name" value="Phos_pyr_kin"/>
    <property type="match status" value="1"/>
</dbReference>
<dbReference type="Gene3D" id="1.20.910.10">
    <property type="entry name" value="Heme oxygenase-like"/>
    <property type="match status" value="1"/>
</dbReference>